<feature type="compositionally biased region" description="Polar residues" evidence="1">
    <location>
        <begin position="36"/>
        <end position="45"/>
    </location>
</feature>
<sequence length="273" mass="29797">MHKINTGLMPQLDLTRAGLERGPFFRNPNLEDVPRSAQSTKSPYSVNLLPPRTPSSAVISSPASSSYSLSSQGNSITGVDSVSKSTSMRDFFSRSKESLTFRSTKGVQDDGESFFDDMFDRKAAFQKTSTKPATSSSSLLPSPSPPTKRTNASSSDNDMEEENGDERCDEPFPGGPTIVFTFSDGTWDRLKRSATAKYCHQKVPQDVSSEGGFDAYDTSIRSLESLESFSVPSTPASTPVKEGSINRNGIKEAVQKFNMKKPKHDPDASFLMM</sequence>
<proteinExistence type="predicted"/>
<keyword evidence="3" id="KW-1185">Reference proteome</keyword>
<reference evidence="2" key="1">
    <citation type="submission" date="2022-07" db="EMBL/GenBank/DDBJ databases">
        <title>Genome Sequence of Agrocybe chaxingu.</title>
        <authorList>
            <person name="Buettner E."/>
        </authorList>
    </citation>
    <scope>NUCLEOTIDE SEQUENCE</scope>
    <source>
        <strain evidence="2">MP-N11</strain>
    </source>
</reference>
<feature type="compositionally biased region" description="Low complexity" evidence="1">
    <location>
        <begin position="127"/>
        <end position="141"/>
    </location>
</feature>
<evidence type="ECO:0000256" key="1">
    <source>
        <dbReference type="SAM" id="MobiDB-lite"/>
    </source>
</evidence>
<gene>
    <name evidence="2" type="ORF">NLJ89_g2247</name>
</gene>
<dbReference type="EMBL" id="JANKHO010000134">
    <property type="protein sequence ID" value="KAJ3514653.1"/>
    <property type="molecule type" value="Genomic_DNA"/>
</dbReference>
<dbReference type="AlphaFoldDB" id="A0A9W8KCG6"/>
<feature type="compositionally biased region" description="Low complexity" evidence="1">
    <location>
        <begin position="55"/>
        <end position="75"/>
    </location>
</feature>
<feature type="region of interest" description="Disordered" evidence="1">
    <location>
        <begin position="126"/>
        <end position="175"/>
    </location>
</feature>
<protein>
    <submittedName>
        <fullName evidence="2">Uncharacterized protein</fullName>
    </submittedName>
</protein>
<feature type="compositionally biased region" description="Polar residues" evidence="1">
    <location>
        <begin position="76"/>
        <end position="87"/>
    </location>
</feature>
<organism evidence="2 3">
    <name type="scientific">Agrocybe chaxingu</name>
    <dbReference type="NCBI Taxonomy" id="84603"/>
    <lineage>
        <taxon>Eukaryota</taxon>
        <taxon>Fungi</taxon>
        <taxon>Dikarya</taxon>
        <taxon>Basidiomycota</taxon>
        <taxon>Agaricomycotina</taxon>
        <taxon>Agaricomycetes</taxon>
        <taxon>Agaricomycetidae</taxon>
        <taxon>Agaricales</taxon>
        <taxon>Agaricineae</taxon>
        <taxon>Strophariaceae</taxon>
        <taxon>Agrocybe</taxon>
    </lineage>
</organism>
<dbReference type="Proteomes" id="UP001148786">
    <property type="component" value="Unassembled WGS sequence"/>
</dbReference>
<name>A0A9W8KCG6_9AGAR</name>
<dbReference type="OrthoDB" id="10408935at2759"/>
<evidence type="ECO:0000313" key="2">
    <source>
        <dbReference type="EMBL" id="KAJ3514653.1"/>
    </source>
</evidence>
<accession>A0A9W8KCG6</accession>
<feature type="region of interest" description="Disordered" evidence="1">
    <location>
        <begin position="25"/>
        <end position="87"/>
    </location>
</feature>
<comment type="caution">
    <text evidence="2">The sequence shown here is derived from an EMBL/GenBank/DDBJ whole genome shotgun (WGS) entry which is preliminary data.</text>
</comment>
<evidence type="ECO:0000313" key="3">
    <source>
        <dbReference type="Proteomes" id="UP001148786"/>
    </source>
</evidence>